<dbReference type="InterPro" id="IPR000551">
    <property type="entry name" value="MerR-type_HTH_dom"/>
</dbReference>
<evidence type="ECO:0000256" key="2">
    <source>
        <dbReference type="SAM" id="Coils"/>
    </source>
</evidence>
<dbReference type="OrthoDB" id="9791488at2"/>
<dbReference type="SUPFAM" id="SSF46955">
    <property type="entry name" value="Putative DNA-binding domain"/>
    <property type="match status" value="1"/>
</dbReference>
<dbReference type="PANTHER" id="PTHR30204:SF58">
    <property type="entry name" value="HTH-TYPE TRANSCRIPTIONAL REGULATOR YFMP"/>
    <property type="match status" value="1"/>
</dbReference>
<evidence type="ECO:0000313" key="5">
    <source>
        <dbReference type="Proteomes" id="UP000245938"/>
    </source>
</evidence>
<sequence>MYSITELAKEFDMTTRTIRYYEELGMLNPQRTASGQRVFSKVDRSKMKLILRGKRLGFSLKDIKEMVMLFDTDSTGQQQLKTTLIFGEKKLQEIDDQVANLLLLKKEIEEFQRQFTEQLNNRG</sequence>
<keyword evidence="1" id="KW-0238">DNA-binding</keyword>
<dbReference type="AlphaFoldDB" id="A0A2U3APZ9"/>
<dbReference type="EMBL" id="QFVR01000002">
    <property type="protein sequence ID" value="PWI26535.1"/>
    <property type="molecule type" value="Genomic_DNA"/>
</dbReference>
<dbReference type="RefSeq" id="WP_109304706.1">
    <property type="nucleotide sequence ID" value="NZ_BJUF01000002.1"/>
</dbReference>
<name>A0A2U3APZ9_9BACL</name>
<dbReference type="GO" id="GO:0003700">
    <property type="term" value="F:DNA-binding transcription factor activity"/>
    <property type="evidence" value="ECO:0007669"/>
    <property type="project" value="InterPro"/>
</dbReference>
<reference evidence="4 5" key="1">
    <citation type="submission" date="2018-05" db="EMBL/GenBank/DDBJ databases">
        <title>Kurthia sibirica genome sequence.</title>
        <authorList>
            <person name="Maclea K.S."/>
            <person name="Goen A.E."/>
        </authorList>
    </citation>
    <scope>NUCLEOTIDE SEQUENCE [LARGE SCALE GENOMIC DNA]</scope>
    <source>
        <strain evidence="4 5">ATCC 49154</strain>
    </source>
</reference>
<feature type="domain" description="HTH merR-type" evidence="3">
    <location>
        <begin position="1"/>
        <end position="69"/>
    </location>
</feature>
<evidence type="ECO:0000256" key="1">
    <source>
        <dbReference type="ARBA" id="ARBA00023125"/>
    </source>
</evidence>
<dbReference type="Pfam" id="PF13411">
    <property type="entry name" value="MerR_1"/>
    <property type="match status" value="1"/>
</dbReference>
<gene>
    <name evidence="4" type="ORF">DEX24_01860</name>
</gene>
<evidence type="ECO:0000313" key="4">
    <source>
        <dbReference type="EMBL" id="PWI26535.1"/>
    </source>
</evidence>
<dbReference type="InterPro" id="IPR047057">
    <property type="entry name" value="MerR_fam"/>
</dbReference>
<keyword evidence="2" id="KW-0175">Coiled coil</keyword>
<organism evidence="4 5">
    <name type="scientific">Kurthia sibirica</name>
    <dbReference type="NCBI Taxonomy" id="202750"/>
    <lineage>
        <taxon>Bacteria</taxon>
        <taxon>Bacillati</taxon>
        <taxon>Bacillota</taxon>
        <taxon>Bacilli</taxon>
        <taxon>Bacillales</taxon>
        <taxon>Caryophanaceae</taxon>
        <taxon>Kurthia</taxon>
    </lineage>
</organism>
<dbReference type="PROSITE" id="PS50937">
    <property type="entry name" value="HTH_MERR_2"/>
    <property type="match status" value="1"/>
</dbReference>
<dbReference type="GO" id="GO:0003677">
    <property type="term" value="F:DNA binding"/>
    <property type="evidence" value="ECO:0007669"/>
    <property type="project" value="UniProtKB-KW"/>
</dbReference>
<comment type="caution">
    <text evidence="4">The sequence shown here is derived from an EMBL/GenBank/DDBJ whole genome shotgun (WGS) entry which is preliminary data.</text>
</comment>
<dbReference type="PANTHER" id="PTHR30204">
    <property type="entry name" value="REDOX-CYCLING DRUG-SENSING TRANSCRIPTIONAL ACTIVATOR SOXR"/>
    <property type="match status" value="1"/>
</dbReference>
<evidence type="ECO:0000259" key="3">
    <source>
        <dbReference type="PROSITE" id="PS50937"/>
    </source>
</evidence>
<proteinExistence type="predicted"/>
<dbReference type="CDD" id="cd04776">
    <property type="entry name" value="HTH_GnyR"/>
    <property type="match status" value="1"/>
</dbReference>
<dbReference type="Proteomes" id="UP000245938">
    <property type="component" value="Unassembled WGS sequence"/>
</dbReference>
<dbReference type="SMART" id="SM00422">
    <property type="entry name" value="HTH_MERR"/>
    <property type="match status" value="1"/>
</dbReference>
<dbReference type="InterPro" id="IPR009061">
    <property type="entry name" value="DNA-bd_dom_put_sf"/>
</dbReference>
<protein>
    <submittedName>
        <fullName evidence="4">MerR family transcriptional regulator</fullName>
    </submittedName>
</protein>
<feature type="coiled-coil region" evidence="2">
    <location>
        <begin position="94"/>
        <end position="121"/>
    </location>
</feature>
<keyword evidence="5" id="KW-1185">Reference proteome</keyword>
<accession>A0A2U3APZ9</accession>
<dbReference type="Gene3D" id="1.10.1660.10">
    <property type="match status" value="1"/>
</dbReference>